<keyword evidence="4" id="KW-0633">Potassium transport</keyword>
<feature type="transmembrane region" description="Helical" evidence="10">
    <location>
        <begin position="369"/>
        <end position="390"/>
    </location>
</feature>
<dbReference type="Proteomes" id="UP000824164">
    <property type="component" value="Unassembled WGS sequence"/>
</dbReference>
<keyword evidence="3" id="KW-1003">Cell membrane</keyword>
<dbReference type="GO" id="GO:0005886">
    <property type="term" value="C:plasma membrane"/>
    <property type="evidence" value="ECO:0007669"/>
    <property type="project" value="UniProtKB-SubCell"/>
</dbReference>
<dbReference type="EMBL" id="DVLT01000072">
    <property type="protein sequence ID" value="HIU03786.1"/>
    <property type="molecule type" value="Genomic_DNA"/>
</dbReference>
<reference evidence="11" key="2">
    <citation type="journal article" date="2021" name="PeerJ">
        <title>Extensive microbial diversity within the chicken gut microbiome revealed by metagenomics and culture.</title>
        <authorList>
            <person name="Gilroy R."/>
            <person name="Ravi A."/>
            <person name="Getino M."/>
            <person name="Pursley I."/>
            <person name="Horton D.L."/>
            <person name="Alikhan N.F."/>
            <person name="Baker D."/>
            <person name="Gharbi K."/>
            <person name="Hall N."/>
            <person name="Watson M."/>
            <person name="Adriaenssens E.M."/>
            <person name="Foster-Nyarko E."/>
            <person name="Jarju S."/>
            <person name="Secka A."/>
            <person name="Antonio M."/>
            <person name="Oren A."/>
            <person name="Chaudhuri R.R."/>
            <person name="La Ragione R."/>
            <person name="Hildebrand F."/>
            <person name="Pallen M.J."/>
        </authorList>
    </citation>
    <scope>NUCLEOTIDE SEQUENCE</scope>
    <source>
        <strain evidence="11">CHK187-14744</strain>
    </source>
</reference>
<name>A0A9D1KX06_9FIRM</name>
<accession>A0A9D1KX06</accession>
<evidence type="ECO:0000313" key="12">
    <source>
        <dbReference type="Proteomes" id="UP000824164"/>
    </source>
</evidence>
<evidence type="ECO:0000256" key="2">
    <source>
        <dbReference type="ARBA" id="ARBA00022448"/>
    </source>
</evidence>
<dbReference type="PANTHER" id="PTHR32024:SF1">
    <property type="entry name" value="KTR SYSTEM POTASSIUM UPTAKE PROTEIN B"/>
    <property type="match status" value="1"/>
</dbReference>
<keyword evidence="8" id="KW-0406">Ion transport</keyword>
<keyword evidence="6" id="KW-0630">Potassium</keyword>
<dbReference type="GO" id="GO:0015379">
    <property type="term" value="F:potassium:chloride symporter activity"/>
    <property type="evidence" value="ECO:0007669"/>
    <property type="project" value="InterPro"/>
</dbReference>
<sequence>MITVGGFLLTLPISSVSGEPTPWVDALFTATTSSCVTGLVTVVTADHWSYFGQAVILFMIQFGGLGVVSFTTFLLMFVGKRISIKQRLLIQEAYGLDSMTGVVRMVIRMVKGTLIVEGIGAVLYMLVFVPDYGLKGIWMSVFTSISAFCNAGIDLIGPQSLAPYVSNPLINLVTMLLIVIGGIGFLVWWDIVAMAKKIQKKHIGLRQGIRELALHTKVVLIFTALLIFGGALLVFCFEYTNPKTLGPLGLGSKIWASLLQSVTWRTAGFFTIDQGALHNSTLLIGVIWMFIGGSPGGTAGGVKTMTIAMLVLAVVSMLKGRDDVEIGNRRIPYRDVIKGISVIIMQMVIWLTSTLLMCVVESQFSFMQIWYEVTSALGTVGLTMGITPLLSTLGKYIIILTMYFGRLGPITLAMALKVPSRQKQFRRKLPEGKIAI</sequence>
<evidence type="ECO:0000256" key="8">
    <source>
        <dbReference type="ARBA" id="ARBA00023065"/>
    </source>
</evidence>
<evidence type="ECO:0000256" key="5">
    <source>
        <dbReference type="ARBA" id="ARBA00022692"/>
    </source>
</evidence>
<dbReference type="PANTHER" id="PTHR32024">
    <property type="entry name" value="TRK SYSTEM POTASSIUM UPTAKE PROTEIN TRKG-RELATED"/>
    <property type="match status" value="1"/>
</dbReference>
<evidence type="ECO:0000256" key="7">
    <source>
        <dbReference type="ARBA" id="ARBA00022989"/>
    </source>
</evidence>
<keyword evidence="7 10" id="KW-1133">Transmembrane helix</keyword>
<dbReference type="InterPro" id="IPR003445">
    <property type="entry name" value="Cat_transpt"/>
</dbReference>
<dbReference type="AlphaFoldDB" id="A0A9D1KX06"/>
<proteinExistence type="predicted"/>
<feature type="transmembrane region" description="Helical" evidence="10">
    <location>
        <begin position="212"/>
        <end position="235"/>
    </location>
</feature>
<evidence type="ECO:0000256" key="10">
    <source>
        <dbReference type="SAM" id="Phobius"/>
    </source>
</evidence>
<feature type="transmembrane region" description="Helical" evidence="10">
    <location>
        <begin position="54"/>
        <end position="78"/>
    </location>
</feature>
<reference evidence="11" key="1">
    <citation type="submission" date="2020-10" db="EMBL/GenBank/DDBJ databases">
        <authorList>
            <person name="Gilroy R."/>
        </authorList>
    </citation>
    <scope>NUCLEOTIDE SEQUENCE</scope>
    <source>
        <strain evidence="11">CHK187-14744</strain>
    </source>
</reference>
<evidence type="ECO:0000256" key="9">
    <source>
        <dbReference type="ARBA" id="ARBA00023136"/>
    </source>
</evidence>
<dbReference type="NCBIfam" id="TIGR00933">
    <property type="entry name" value="2a38"/>
    <property type="match status" value="1"/>
</dbReference>
<feature type="transmembrane region" description="Helical" evidence="10">
    <location>
        <begin position="114"/>
        <end position="134"/>
    </location>
</feature>
<evidence type="ECO:0000256" key="6">
    <source>
        <dbReference type="ARBA" id="ARBA00022958"/>
    </source>
</evidence>
<comment type="subcellular location">
    <subcellularLocation>
        <location evidence="1">Cell membrane</location>
        <topology evidence="1">Multi-pass membrane protein</topology>
    </subcellularLocation>
</comment>
<protein>
    <submittedName>
        <fullName evidence="11">Potassium transporter KtrB</fullName>
    </submittedName>
</protein>
<feature type="transmembrane region" description="Helical" evidence="10">
    <location>
        <begin position="300"/>
        <end position="319"/>
    </location>
</feature>
<evidence type="ECO:0000256" key="3">
    <source>
        <dbReference type="ARBA" id="ARBA00022475"/>
    </source>
</evidence>
<dbReference type="Pfam" id="PF02386">
    <property type="entry name" value="TrkH"/>
    <property type="match status" value="1"/>
</dbReference>
<feature type="transmembrane region" description="Helical" evidence="10">
    <location>
        <begin position="339"/>
        <end position="360"/>
    </location>
</feature>
<evidence type="ECO:0000313" key="11">
    <source>
        <dbReference type="EMBL" id="HIU03786.1"/>
    </source>
</evidence>
<dbReference type="InterPro" id="IPR004772">
    <property type="entry name" value="TrkH"/>
</dbReference>
<feature type="transmembrane region" description="Helical" evidence="10">
    <location>
        <begin position="169"/>
        <end position="191"/>
    </location>
</feature>
<evidence type="ECO:0000256" key="4">
    <source>
        <dbReference type="ARBA" id="ARBA00022538"/>
    </source>
</evidence>
<keyword evidence="2" id="KW-0813">Transport</keyword>
<organism evidence="11 12">
    <name type="scientific">Candidatus Onthocola gallistercoris</name>
    <dbReference type="NCBI Taxonomy" id="2840876"/>
    <lineage>
        <taxon>Bacteria</taxon>
        <taxon>Bacillati</taxon>
        <taxon>Bacillota</taxon>
        <taxon>Bacilli</taxon>
        <taxon>Candidatus Onthocola</taxon>
    </lineage>
</organism>
<evidence type="ECO:0000256" key="1">
    <source>
        <dbReference type="ARBA" id="ARBA00004651"/>
    </source>
</evidence>
<keyword evidence="9 10" id="KW-0472">Membrane</keyword>
<comment type="caution">
    <text evidence="11">The sequence shown here is derived from an EMBL/GenBank/DDBJ whole genome shotgun (WGS) entry which is preliminary data.</text>
</comment>
<keyword evidence="5 10" id="KW-0812">Transmembrane</keyword>
<gene>
    <name evidence="11" type="ORF">IAB63_11100</name>
</gene>